<evidence type="ECO:0000259" key="4">
    <source>
        <dbReference type="PROSITE" id="PS50207"/>
    </source>
</evidence>
<sequence length="384" mass="43953">MSGQDQRDGQTPYVKADNGSTIHGGVNITNGPATIIGGNQIINNIPAGGQPPPYIDTENVMANRRNLPPVQGERKAPNDQRPFQREPSQSDDRSNPQTQYDIEMKDLVNMVAQRYQEPPDFLYNMGNNGRVVIINNVHFDHFKERIGSDQDVKLLQDFFLYTIRWNDNLEIYRDLTVAKMKDKLTNLSRYDFTRNGAFFLIILSHGNEYGICGRDSRQKDHRNVLKIEEDVLPLFTSTKCPSLVEKPKVFIMQACRGDVDDLGYCIEDTDADCAAPPTNFKRHVPDTSEFLLCYPCSPGYTSVRNQAFGSVFINSLVQIFKEQYKREDILRMLLRVNHKIAKDTNSLRIKQMPCHDNRLTRLTFFEDFFLEKKKLLIESGALSS</sequence>
<dbReference type="InterPro" id="IPR029030">
    <property type="entry name" value="Caspase-like_dom_sf"/>
</dbReference>
<feature type="domain" description="Caspase family p10" evidence="4">
    <location>
        <begin position="280"/>
        <end position="367"/>
    </location>
</feature>
<dbReference type="InterPro" id="IPR002398">
    <property type="entry name" value="Pept_C14"/>
</dbReference>
<dbReference type="PRINTS" id="PR00376">
    <property type="entry name" value="IL1BCENZYME"/>
</dbReference>
<dbReference type="PROSITE" id="PS01122">
    <property type="entry name" value="CASPASE_CYS"/>
    <property type="match status" value="1"/>
</dbReference>
<feature type="domain" description="Caspase family p20" evidence="5">
    <location>
        <begin position="127"/>
        <end position="259"/>
    </location>
</feature>
<dbReference type="InterPro" id="IPR001309">
    <property type="entry name" value="Pept_C14_p20"/>
</dbReference>
<dbReference type="GeneID" id="136806345"/>
<feature type="region of interest" description="Disordered" evidence="3">
    <location>
        <begin position="68"/>
        <end position="97"/>
    </location>
</feature>
<dbReference type="SMART" id="SM00115">
    <property type="entry name" value="CASc"/>
    <property type="match status" value="1"/>
</dbReference>
<dbReference type="GO" id="GO:0072557">
    <property type="term" value="C:IPAF inflammasome complex"/>
    <property type="evidence" value="ECO:0007669"/>
    <property type="project" value="TreeGrafter"/>
</dbReference>
<evidence type="ECO:0000313" key="6">
    <source>
        <dbReference type="EnsemblMetazoa" id="CLYHEMP016406.1"/>
    </source>
</evidence>
<reference evidence="6" key="1">
    <citation type="submission" date="2021-01" db="UniProtKB">
        <authorList>
            <consortium name="EnsemblMetazoa"/>
        </authorList>
    </citation>
    <scope>IDENTIFICATION</scope>
</reference>
<dbReference type="Pfam" id="PF00656">
    <property type="entry name" value="Peptidase_C14"/>
    <property type="match status" value="1"/>
</dbReference>
<dbReference type="PANTHER" id="PTHR47901">
    <property type="entry name" value="CASPASE RECRUITMENT DOMAIN-CONTAINING PROTEIN 18"/>
    <property type="match status" value="1"/>
</dbReference>
<dbReference type="PANTHER" id="PTHR47901:SF3">
    <property type="entry name" value="CASPASE-1"/>
    <property type="match status" value="1"/>
</dbReference>
<dbReference type="SUPFAM" id="SSF52129">
    <property type="entry name" value="Caspase-like"/>
    <property type="match status" value="1"/>
</dbReference>
<dbReference type="GO" id="GO:0004197">
    <property type="term" value="F:cysteine-type endopeptidase activity"/>
    <property type="evidence" value="ECO:0007669"/>
    <property type="project" value="InterPro"/>
</dbReference>
<comment type="similarity">
    <text evidence="1 2">Belongs to the peptidase C14A family.</text>
</comment>
<dbReference type="Gene3D" id="3.40.50.1460">
    <property type="match status" value="1"/>
</dbReference>
<organism evidence="6 7">
    <name type="scientific">Clytia hemisphaerica</name>
    <dbReference type="NCBI Taxonomy" id="252671"/>
    <lineage>
        <taxon>Eukaryota</taxon>
        <taxon>Metazoa</taxon>
        <taxon>Cnidaria</taxon>
        <taxon>Hydrozoa</taxon>
        <taxon>Hydroidolina</taxon>
        <taxon>Leptothecata</taxon>
        <taxon>Obeliida</taxon>
        <taxon>Clytiidae</taxon>
        <taxon>Clytia</taxon>
    </lineage>
</organism>
<evidence type="ECO:0000256" key="1">
    <source>
        <dbReference type="ARBA" id="ARBA00010134"/>
    </source>
</evidence>
<dbReference type="InterPro" id="IPR015917">
    <property type="entry name" value="Pept_C14A"/>
</dbReference>
<name>A0A7M5X1Q2_9CNID</name>
<evidence type="ECO:0000259" key="5">
    <source>
        <dbReference type="PROSITE" id="PS50208"/>
    </source>
</evidence>
<keyword evidence="7" id="KW-1185">Reference proteome</keyword>
<dbReference type="Proteomes" id="UP000594262">
    <property type="component" value="Unplaced"/>
</dbReference>
<evidence type="ECO:0000256" key="3">
    <source>
        <dbReference type="SAM" id="MobiDB-lite"/>
    </source>
</evidence>
<protein>
    <submittedName>
        <fullName evidence="6">Uncharacterized protein</fullName>
    </submittedName>
</protein>
<dbReference type="GO" id="GO:0072559">
    <property type="term" value="C:NLRP3 inflammasome complex"/>
    <property type="evidence" value="ECO:0007669"/>
    <property type="project" value="TreeGrafter"/>
</dbReference>
<proteinExistence type="inferred from homology"/>
<evidence type="ECO:0000256" key="2">
    <source>
        <dbReference type="RuleBase" id="RU003971"/>
    </source>
</evidence>
<evidence type="ECO:0000313" key="7">
    <source>
        <dbReference type="Proteomes" id="UP000594262"/>
    </source>
</evidence>
<accession>A0A7M5X1Q2</accession>
<dbReference type="GO" id="GO:0097169">
    <property type="term" value="C:AIM2 inflammasome complex"/>
    <property type="evidence" value="ECO:0007669"/>
    <property type="project" value="TreeGrafter"/>
</dbReference>
<dbReference type="PROSITE" id="PS50208">
    <property type="entry name" value="CASPASE_P20"/>
    <property type="match status" value="1"/>
</dbReference>
<dbReference type="InterPro" id="IPR033139">
    <property type="entry name" value="Caspase_cys_AS"/>
</dbReference>
<dbReference type="OrthoDB" id="6022486at2759"/>
<feature type="compositionally biased region" description="Basic and acidic residues" evidence="3">
    <location>
        <begin position="72"/>
        <end position="94"/>
    </location>
</feature>
<dbReference type="InterPro" id="IPR011600">
    <property type="entry name" value="Pept_C14_caspase"/>
</dbReference>
<dbReference type="GO" id="GO:0006508">
    <property type="term" value="P:proteolysis"/>
    <property type="evidence" value="ECO:0007669"/>
    <property type="project" value="InterPro"/>
</dbReference>
<dbReference type="InterPro" id="IPR002138">
    <property type="entry name" value="Pept_C14_p10"/>
</dbReference>
<dbReference type="RefSeq" id="XP_066919009.1">
    <property type="nucleotide sequence ID" value="XM_067062908.1"/>
</dbReference>
<dbReference type="PROSITE" id="PS50207">
    <property type="entry name" value="CASPASE_P10"/>
    <property type="match status" value="1"/>
</dbReference>
<dbReference type="AlphaFoldDB" id="A0A7M5X1Q2"/>
<dbReference type="EnsemblMetazoa" id="CLYHEMT016406.1">
    <property type="protein sequence ID" value="CLYHEMP016406.1"/>
    <property type="gene ID" value="CLYHEMG016406"/>
</dbReference>